<name>A0AAU9TZD3_EUPED</name>
<gene>
    <name evidence="1" type="ORF">EEDITHA_LOCUS8289</name>
</gene>
<dbReference type="EMBL" id="CAKOGL010000012">
    <property type="protein sequence ID" value="CAH2092536.1"/>
    <property type="molecule type" value="Genomic_DNA"/>
</dbReference>
<evidence type="ECO:0000313" key="1">
    <source>
        <dbReference type="EMBL" id="CAH2092536.1"/>
    </source>
</evidence>
<organism evidence="1 2">
    <name type="scientific">Euphydryas editha</name>
    <name type="common">Edith's checkerspot</name>
    <dbReference type="NCBI Taxonomy" id="104508"/>
    <lineage>
        <taxon>Eukaryota</taxon>
        <taxon>Metazoa</taxon>
        <taxon>Ecdysozoa</taxon>
        <taxon>Arthropoda</taxon>
        <taxon>Hexapoda</taxon>
        <taxon>Insecta</taxon>
        <taxon>Pterygota</taxon>
        <taxon>Neoptera</taxon>
        <taxon>Endopterygota</taxon>
        <taxon>Lepidoptera</taxon>
        <taxon>Glossata</taxon>
        <taxon>Ditrysia</taxon>
        <taxon>Papilionoidea</taxon>
        <taxon>Nymphalidae</taxon>
        <taxon>Nymphalinae</taxon>
        <taxon>Euphydryas</taxon>
    </lineage>
</organism>
<reference evidence="1" key="1">
    <citation type="submission" date="2022-03" db="EMBL/GenBank/DDBJ databases">
        <authorList>
            <person name="Tunstrom K."/>
        </authorList>
    </citation>
    <scope>NUCLEOTIDE SEQUENCE</scope>
</reference>
<dbReference type="Proteomes" id="UP001153954">
    <property type="component" value="Unassembled WGS sequence"/>
</dbReference>
<sequence>MKKYPRLYTPDDYVQVVKDCKKKKNPLTVTGMEKSDFLGTSKVEKIIINRKRGINKEFINWLQIRETYLKRESPNSIYFKTDFLGSSVEVNIGRAPVRGRPAVILTEHLVPLWSLGKPISPAKLADNQSILHLIPQDAQSFYNGLISDDAIEDDIDGLDTVDFEIQFDDNVE</sequence>
<keyword evidence="2" id="KW-1185">Reference proteome</keyword>
<accession>A0AAU9TZD3</accession>
<proteinExistence type="predicted"/>
<protein>
    <submittedName>
        <fullName evidence="1">Uncharacterized protein</fullName>
    </submittedName>
</protein>
<evidence type="ECO:0000313" key="2">
    <source>
        <dbReference type="Proteomes" id="UP001153954"/>
    </source>
</evidence>
<dbReference type="AlphaFoldDB" id="A0AAU9TZD3"/>
<comment type="caution">
    <text evidence="1">The sequence shown here is derived from an EMBL/GenBank/DDBJ whole genome shotgun (WGS) entry which is preliminary data.</text>
</comment>